<dbReference type="Proteomes" id="UP000852906">
    <property type="component" value="Unassembled WGS sequence"/>
</dbReference>
<proteinExistence type="predicted"/>
<dbReference type="PANTHER" id="PTHR14136">
    <property type="entry name" value="BTB_POZ DOMAIN-CONTAINING PROTEIN KCTD9"/>
    <property type="match status" value="1"/>
</dbReference>
<comment type="caution">
    <text evidence="1">The sequence shown here is derived from an EMBL/GenBank/DDBJ whole genome shotgun (WGS) entry which is preliminary data.</text>
</comment>
<dbReference type="Gene3D" id="2.160.20.80">
    <property type="entry name" value="E3 ubiquitin-protein ligase SopA"/>
    <property type="match status" value="1"/>
</dbReference>
<protein>
    <recommendedName>
        <fullName evidence="3">Pentapeptide repeat-containing protein</fullName>
    </recommendedName>
</protein>
<dbReference type="InterPro" id="IPR051082">
    <property type="entry name" value="Pentapeptide-BTB/POZ_domain"/>
</dbReference>
<gene>
    <name evidence="1" type="ORF">AJL21_05025</name>
</gene>
<dbReference type="PANTHER" id="PTHR14136:SF17">
    <property type="entry name" value="BTB_POZ DOMAIN-CONTAINING PROTEIN KCTD9"/>
    <property type="match status" value="1"/>
</dbReference>
<accession>A0AAX0HJX9</accession>
<evidence type="ECO:0000313" key="2">
    <source>
        <dbReference type="Proteomes" id="UP000852906"/>
    </source>
</evidence>
<sequence>MKQEELDIILENHGKWLLNEGGERADLSNADLKNTNLRFANLRLADLRGAYLSNANLRGANLRFADISNANLSNANLSNANLSNANLSIADLSNANLSITDLSNANLYNANLRGTDLSDANLNWVNWQHVEGLTVICVQVDTTRKNNQITYIKELDIWITGCFQGTLDELKASVEQTHKDNEKLRKRYYRVIDFILKEVAE</sequence>
<dbReference type="AlphaFoldDB" id="A0AAX0HJX9"/>
<evidence type="ECO:0008006" key="3">
    <source>
        <dbReference type="Google" id="ProtNLM"/>
    </source>
</evidence>
<dbReference type="EMBL" id="MJTJ01000009">
    <property type="protein sequence ID" value="OET51551.1"/>
    <property type="molecule type" value="Genomic_DNA"/>
</dbReference>
<name>A0AAX0HJX9_LISMN</name>
<dbReference type="Pfam" id="PF00805">
    <property type="entry name" value="Pentapeptide"/>
    <property type="match status" value="2"/>
</dbReference>
<dbReference type="InterPro" id="IPR001646">
    <property type="entry name" value="5peptide_repeat"/>
</dbReference>
<evidence type="ECO:0000313" key="1">
    <source>
        <dbReference type="EMBL" id="OET51551.1"/>
    </source>
</evidence>
<organism evidence="1 2">
    <name type="scientific">Listeria monocytogenes</name>
    <dbReference type="NCBI Taxonomy" id="1639"/>
    <lineage>
        <taxon>Bacteria</taxon>
        <taxon>Bacillati</taxon>
        <taxon>Bacillota</taxon>
        <taxon>Bacilli</taxon>
        <taxon>Bacillales</taxon>
        <taxon>Listeriaceae</taxon>
        <taxon>Listeria</taxon>
    </lineage>
</organism>
<reference evidence="1 2" key="1">
    <citation type="submission" date="2016-09" db="EMBL/GenBank/DDBJ databases">
        <title>100K Listeria isolates.</title>
        <authorList>
            <person name="Chen P."/>
            <person name="Weimer B.C."/>
            <person name="Kong N."/>
            <person name="Huang B."/>
        </authorList>
    </citation>
    <scope>NUCLEOTIDE SEQUENCE [LARGE SCALE GENOMIC DNA]</scope>
    <source>
        <strain evidence="1 2">BCW_2383</strain>
    </source>
</reference>
<dbReference type="RefSeq" id="WP_070040160.1">
    <property type="nucleotide sequence ID" value="NZ_CP096161.1"/>
</dbReference>
<dbReference type="SUPFAM" id="SSF141571">
    <property type="entry name" value="Pentapeptide repeat-like"/>
    <property type="match status" value="1"/>
</dbReference>